<keyword evidence="5" id="KW-1185">Reference proteome</keyword>
<sequence>MSSLSNGRLKAPSVSAGITVNVAELVEAFPNYQEPDRVQRDVLELSKSCKTLVPKRGSVDLESGRTELLTLHGTFPMVFRNAQYFTPVQIYITESYPASPPVCYIIPTPGMSLRAGHQSVDETGLVSLPYLQGWSAAHNLVELVGTMSTVFGAQPPLFATPSPSSSTPTKTTKASGASGKQGTLQVVCPNYGRTGTKSLKAALEILGFGPCYHMVSIVESHLKNHPQLWVDGFQGRGLDVNKILDGYKAVVDWPAASFYKEVLQSNPDAKVIMTVRDPDAWWNSMVASIHTKNPVLGGWGIFFLEVLKSDVRLYKHMLRYMKTHTMEEDEAKADYVRHNKEVLAHVGADNGRELLEFSVEQGWGPLCKFLDVSVPDVPFPKVNSREELKIRLNRFNRHGWLLMAATVTVAGASVAAASFFGGKRAGGALAATEALVLTSRFRKALALRRTD</sequence>
<dbReference type="SUPFAM" id="SSF52540">
    <property type="entry name" value="P-loop containing nucleoside triphosphate hydrolases"/>
    <property type="match status" value="1"/>
</dbReference>
<name>D8LU57_ECTSI</name>
<dbReference type="PANTHER" id="PTHR36978">
    <property type="entry name" value="P-LOOP CONTAINING NUCLEOTIDE TRIPHOSPHATE HYDROLASE"/>
    <property type="match status" value="1"/>
</dbReference>
<dbReference type="AlphaFoldDB" id="D8LU57"/>
<dbReference type="InterPro" id="IPR008883">
    <property type="entry name" value="UEV_N"/>
</dbReference>
<feature type="transmembrane region" description="Helical" evidence="2">
    <location>
        <begin position="399"/>
        <end position="420"/>
    </location>
</feature>
<dbReference type="InParanoid" id="D8LU57"/>
<dbReference type="STRING" id="2880.D8LU57"/>
<evidence type="ECO:0000259" key="3">
    <source>
        <dbReference type="PROSITE" id="PS51322"/>
    </source>
</evidence>
<dbReference type="Pfam" id="PF05743">
    <property type="entry name" value="UEV"/>
    <property type="match status" value="1"/>
</dbReference>
<evidence type="ECO:0000313" key="5">
    <source>
        <dbReference type="Proteomes" id="UP000002630"/>
    </source>
</evidence>
<keyword evidence="2" id="KW-0472">Membrane</keyword>
<dbReference type="GO" id="GO:0015031">
    <property type="term" value="P:protein transport"/>
    <property type="evidence" value="ECO:0007669"/>
    <property type="project" value="InterPro"/>
</dbReference>
<dbReference type="PANTHER" id="PTHR36978:SF4">
    <property type="entry name" value="P-LOOP CONTAINING NUCLEOSIDE TRIPHOSPHATE HYDROLASE PROTEIN"/>
    <property type="match status" value="1"/>
</dbReference>
<feature type="region of interest" description="Disordered" evidence="1">
    <location>
        <begin position="158"/>
        <end position="179"/>
    </location>
</feature>
<reference evidence="4 5" key="1">
    <citation type="journal article" date="2010" name="Nature">
        <title>The Ectocarpus genome and the independent evolution of multicellularity in brown algae.</title>
        <authorList>
            <person name="Cock J.M."/>
            <person name="Sterck L."/>
            <person name="Rouze P."/>
            <person name="Scornet D."/>
            <person name="Allen A.E."/>
            <person name="Amoutzias G."/>
            <person name="Anthouard V."/>
            <person name="Artiguenave F."/>
            <person name="Aury J.M."/>
            <person name="Badger J.H."/>
            <person name="Beszteri B."/>
            <person name="Billiau K."/>
            <person name="Bonnet E."/>
            <person name="Bothwell J.H."/>
            <person name="Bowler C."/>
            <person name="Boyen C."/>
            <person name="Brownlee C."/>
            <person name="Carrano C.J."/>
            <person name="Charrier B."/>
            <person name="Cho G.Y."/>
            <person name="Coelho S.M."/>
            <person name="Collen J."/>
            <person name="Corre E."/>
            <person name="Da Silva C."/>
            <person name="Delage L."/>
            <person name="Delaroque N."/>
            <person name="Dittami S.M."/>
            <person name="Doulbeau S."/>
            <person name="Elias M."/>
            <person name="Farnham G."/>
            <person name="Gachon C.M."/>
            <person name="Gschloessl B."/>
            <person name="Heesch S."/>
            <person name="Jabbari K."/>
            <person name="Jubin C."/>
            <person name="Kawai H."/>
            <person name="Kimura K."/>
            <person name="Kloareg B."/>
            <person name="Kupper F.C."/>
            <person name="Lang D."/>
            <person name="Le Bail A."/>
            <person name="Leblanc C."/>
            <person name="Lerouge P."/>
            <person name="Lohr M."/>
            <person name="Lopez P.J."/>
            <person name="Martens C."/>
            <person name="Maumus F."/>
            <person name="Michel G."/>
            <person name="Miranda-Saavedra D."/>
            <person name="Morales J."/>
            <person name="Moreau H."/>
            <person name="Motomura T."/>
            <person name="Nagasato C."/>
            <person name="Napoli C.A."/>
            <person name="Nelson D.R."/>
            <person name="Nyvall-Collen P."/>
            <person name="Peters A.F."/>
            <person name="Pommier C."/>
            <person name="Potin P."/>
            <person name="Poulain J."/>
            <person name="Quesneville H."/>
            <person name="Read B."/>
            <person name="Rensing S.A."/>
            <person name="Ritter A."/>
            <person name="Rousvoal S."/>
            <person name="Samanta M."/>
            <person name="Samson G."/>
            <person name="Schroeder D.C."/>
            <person name="Segurens B."/>
            <person name="Strittmatter M."/>
            <person name="Tonon T."/>
            <person name="Tregear J.W."/>
            <person name="Valentin K."/>
            <person name="von Dassow P."/>
            <person name="Yamagishi T."/>
            <person name="Van de Peer Y."/>
            <person name="Wincker P."/>
        </authorList>
    </citation>
    <scope>NUCLEOTIDE SEQUENCE [LARGE SCALE GENOMIC DNA]</scope>
    <source>
        <strain evidence="5">Ec32 / CCAP1310/4</strain>
    </source>
</reference>
<evidence type="ECO:0000313" key="4">
    <source>
        <dbReference type="EMBL" id="CBN78099.1"/>
    </source>
</evidence>
<dbReference type="InterPro" id="IPR027417">
    <property type="entry name" value="P-loop_NTPase"/>
</dbReference>
<dbReference type="Gene3D" id="3.10.110.10">
    <property type="entry name" value="Ubiquitin Conjugating Enzyme"/>
    <property type="match status" value="1"/>
</dbReference>
<gene>
    <name evidence="4" type="ORF">Esi_0095_0051</name>
</gene>
<dbReference type="PROSITE" id="PS51322">
    <property type="entry name" value="UEV"/>
    <property type="match status" value="1"/>
</dbReference>
<keyword evidence="2" id="KW-0812">Transmembrane</keyword>
<dbReference type="eggNOG" id="KOG2391">
    <property type="taxonomic scope" value="Eukaryota"/>
</dbReference>
<protein>
    <recommendedName>
        <fullName evidence="3">UEV domain-containing protein</fullName>
    </recommendedName>
</protein>
<dbReference type="EMBL" id="FN649744">
    <property type="protein sequence ID" value="CBN78099.1"/>
    <property type="molecule type" value="Genomic_DNA"/>
</dbReference>
<feature type="compositionally biased region" description="Low complexity" evidence="1">
    <location>
        <begin position="159"/>
        <end position="175"/>
    </location>
</feature>
<dbReference type="OrthoDB" id="408152at2759"/>
<keyword evidence="2" id="KW-1133">Transmembrane helix</keyword>
<feature type="domain" description="UEV" evidence="3">
    <location>
        <begin position="19"/>
        <end position="161"/>
    </location>
</feature>
<dbReference type="CDD" id="cd11685">
    <property type="entry name" value="UEV_TSG101-like"/>
    <property type="match status" value="1"/>
</dbReference>
<dbReference type="InterPro" id="IPR016135">
    <property type="entry name" value="UBQ-conjugating_enzyme/RWD"/>
</dbReference>
<evidence type="ECO:0000256" key="1">
    <source>
        <dbReference type="SAM" id="MobiDB-lite"/>
    </source>
</evidence>
<dbReference type="Pfam" id="PF17784">
    <property type="entry name" value="Sulfotransfer_4"/>
    <property type="match status" value="1"/>
</dbReference>
<dbReference type="SUPFAM" id="SSF54495">
    <property type="entry name" value="UBC-like"/>
    <property type="match status" value="1"/>
</dbReference>
<organism evidence="4 5">
    <name type="scientific">Ectocarpus siliculosus</name>
    <name type="common">Brown alga</name>
    <name type="synonym">Conferva siliculosa</name>
    <dbReference type="NCBI Taxonomy" id="2880"/>
    <lineage>
        <taxon>Eukaryota</taxon>
        <taxon>Sar</taxon>
        <taxon>Stramenopiles</taxon>
        <taxon>Ochrophyta</taxon>
        <taxon>PX clade</taxon>
        <taxon>Phaeophyceae</taxon>
        <taxon>Ectocarpales</taxon>
        <taxon>Ectocarpaceae</taxon>
        <taxon>Ectocarpus</taxon>
    </lineage>
</organism>
<proteinExistence type="predicted"/>
<dbReference type="Proteomes" id="UP000002630">
    <property type="component" value="Linkage Group LG19"/>
</dbReference>
<dbReference type="Gene3D" id="3.40.50.300">
    <property type="entry name" value="P-loop containing nucleotide triphosphate hydrolases"/>
    <property type="match status" value="1"/>
</dbReference>
<dbReference type="EMBL" id="FN649191">
    <property type="protein sequence ID" value="CBN78099.1"/>
    <property type="molecule type" value="Genomic_DNA"/>
</dbReference>
<accession>D8LU57</accession>
<evidence type="ECO:0000256" key="2">
    <source>
        <dbReference type="SAM" id="Phobius"/>
    </source>
</evidence>
<dbReference type="InterPro" id="IPR040632">
    <property type="entry name" value="Sulfotransfer_4"/>
</dbReference>